<dbReference type="PANTHER" id="PTHR30026">
    <property type="entry name" value="OUTER MEMBRANE PROTEIN TOLC"/>
    <property type="match status" value="1"/>
</dbReference>
<dbReference type="RefSeq" id="WP_142905159.1">
    <property type="nucleotide sequence ID" value="NZ_ML660095.1"/>
</dbReference>
<keyword evidence="5" id="KW-0812">Transmembrane</keyword>
<evidence type="ECO:0000256" key="5">
    <source>
        <dbReference type="ARBA" id="ARBA00022692"/>
    </source>
</evidence>
<evidence type="ECO:0000256" key="1">
    <source>
        <dbReference type="ARBA" id="ARBA00004442"/>
    </source>
</evidence>
<keyword evidence="3" id="KW-0813">Transport</keyword>
<evidence type="ECO:0000256" key="4">
    <source>
        <dbReference type="ARBA" id="ARBA00022452"/>
    </source>
</evidence>
<comment type="caution">
    <text evidence="8">The sequence shown here is derived from an EMBL/GenBank/DDBJ whole genome shotgun (WGS) entry which is preliminary data.</text>
</comment>
<gene>
    <name evidence="8" type="ORF">FKG94_15160</name>
</gene>
<evidence type="ECO:0000256" key="7">
    <source>
        <dbReference type="ARBA" id="ARBA00023237"/>
    </source>
</evidence>
<organism evidence="8 9">
    <name type="scientific">Exilibacterium tricleocarpae</name>
    <dbReference type="NCBI Taxonomy" id="2591008"/>
    <lineage>
        <taxon>Bacteria</taxon>
        <taxon>Pseudomonadati</taxon>
        <taxon>Pseudomonadota</taxon>
        <taxon>Gammaproteobacteria</taxon>
        <taxon>Cellvibrionales</taxon>
        <taxon>Cellvibrionaceae</taxon>
        <taxon>Exilibacterium</taxon>
    </lineage>
</organism>
<evidence type="ECO:0000256" key="3">
    <source>
        <dbReference type="ARBA" id="ARBA00022448"/>
    </source>
</evidence>
<reference evidence="8 9" key="1">
    <citation type="submission" date="2019-06" db="EMBL/GenBank/DDBJ databases">
        <title>Whole genome sequence for Cellvibrionaceae sp. R142.</title>
        <authorList>
            <person name="Wang G."/>
        </authorList>
    </citation>
    <scope>NUCLEOTIDE SEQUENCE [LARGE SCALE GENOMIC DNA]</scope>
    <source>
        <strain evidence="8 9">R142</strain>
    </source>
</reference>
<dbReference type="PANTHER" id="PTHR30026:SF22">
    <property type="entry name" value="OUTER MEMBRANE EFFLUX PROTEIN"/>
    <property type="match status" value="1"/>
</dbReference>
<accession>A0A545TFJ7</accession>
<dbReference type="GO" id="GO:0009279">
    <property type="term" value="C:cell outer membrane"/>
    <property type="evidence" value="ECO:0007669"/>
    <property type="project" value="UniProtKB-SubCell"/>
</dbReference>
<dbReference type="Pfam" id="PF02321">
    <property type="entry name" value="OEP"/>
    <property type="match status" value="2"/>
</dbReference>
<dbReference type="InterPro" id="IPR003423">
    <property type="entry name" value="OMP_efflux"/>
</dbReference>
<dbReference type="GO" id="GO:1990281">
    <property type="term" value="C:efflux pump complex"/>
    <property type="evidence" value="ECO:0007669"/>
    <property type="project" value="TreeGrafter"/>
</dbReference>
<keyword evidence="9" id="KW-1185">Reference proteome</keyword>
<evidence type="ECO:0000256" key="2">
    <source>
        <dbReference type="ARBA" id="ARBA00007613"/>
    </source>
</evidence>
<keyword evidence="7" id="KW-0998">Cell outer membrane</keyword>
<dbReference type="SUPFAM" id="SSF56954">
    <property type="entry name" value="Outer membrane efflux proteins (OEP)"/>
    <property type="match status" value="1"/>
</dbReference>
<proteinExistence type="inferred from homology"/>
<dbReference type="Gene3D" id="1.20.1600.10">
    <property type="entry name" value="Outer membrane efflux proteins (OEP)"/>
    <property type="match status" value="1"/>
</dbReference>
<sequence length="424" mass="46694">MRAEIPYLKWLVCVCLSVVSPLSRPESLGQLIKLALDSHPEVQASRILRDASGADIDYARWQFFPSFTVRAQGTSAPDDDPSYEGDDQVSSVGLVQPIWTGGAVTGRLKSAKANFNLRESEINQAEQGLAIRVLVSYVDWYSANRRVAAWQTSLLVHQNLSKQVRRRTSNGASSESDLALAEARVALTEADLAATIAEEQTALAVLAELVGKPIDSSDLVNEYPKPKQIDIGLEMLKERAWNNSPSAAAAVAEVGIADADILSARATYMPKINLRLERQYGNFAYDDTSPSDRIFIEFTTEFGAGLSSRSIVSAARLRREAALVNIERQRQLLDSNIVSDKLLQVSVARRLTALMQSKQATQDVYESFERQFLSGSRTWLDLLNAARELTQVELQIADARASSVLVSWRLYILTQGVDSVLGES</sequence>
<comment type="subcellular location">
    <subcellularLocation>
        <location evidence="1">Cell outer membrane</location>
    </subcellularLocation>
</comment>
<evidence type="ECO:0000313" key="9">
    <source>
        <dbReference type="Proteomes" id="UP000319732"/>
    </source>
</evidence>
<keyword evidence="6" id="KW-0472">Membrane</keyword>
<keyword evidence="4" id="KW-1134">Transmembrane beta strand</keyword>
<name>A0A545TFJ7_9GAMM</name>
<dbReference type="AlphaFoldDB" id="A0A545TFJ7"/>
<evidence type="ECO:0000313" key="8">
    <source>
        <dbReference type="EMBL" id="TQV75951.1"/>
    </source>
</evidence>
<protein>
    <submittedName>
        <fullName evidence="8">TolC family protein</fullName>
    </submittedName>
</protein>
<dbReference type="InterPro" id="IPR051906">
    <property type="entry name" value="TolC-like"/>
</dbReference>
<dbReference type="Proteomes" id="UP000319732">
    <property type="component" value="Unassembled WGS sequence"/>
</dbReference>
<comment type="similarity">
    <text evidence="2">Belongs to the outer membrane factor (OMF) (TC 1.B.17) family.</text>
</comment>
<evidence type="ECO:0000256" key="6">
    <source>
        <dbReference type="ARBA" id="ARBA00023136"/>
    </source>
</evidence>
<dbReference type="EMBL" id="VHSG01000015">
    <property type="protein sequence ID" value="TQV75951.1"/>
    <property type="molecule type" value="Genomic_DNA"/>
</dbReference>
<dbReference type="GO" id="GO:0015562">
    <property type="term" value="F:efflux transmembrane transporter activity"/>
    <property type="evidence" value="ECO:0007669"/>
    <property type="project" value="InterPro"/>
</dbReference>
<dbReference type="OrthoDB" id="5296315at2"/>
<dbReference type="GO" id="GO:0015288">
    <property type="term" value="F:porin activity"/>
    <property type="evidence" value="ECO:0007669"/>
    <property type="project" value="TreeGrafter"/>
</dbReference>